<dbReference type="AlphaFoldDB" id="A0A1G5R3A3"/>
<gene>
    <name evidence="2" type="ORF">SAMN03097708_03322</name>
</gene>
<evidence type="ECO:0000313" key="2">
    <source>
        <dbReference type="EMBL" id="SCZ68426.1"/>
    </source>
</evidence>
<dbReference type="Proteomes" id="UP000199648">
    <property type="component" value="Unassembled WGS sequence"/>
</dbReference>
<proteinExistence type="predicted"/>
<organism evidence="2 3">
    <name type="scientific">Thiohalomonas denitrificans</name>
    <dbReference type="NCBI Taxonomy" id="415747"/>
    <lineage>
        <taxon>Bacteria</taxon>
        <taxon>Pseudomonadati</taxon>
        <taxon>Pseudomonadota</taxon>
        <taxon>Gammaproteobacteria</taxon>
        <taxon>Thiohalomonadales</taxon>
        <taxon>Thiohalomonadaceae</taxon>
        <taxon>Thiohalomonas</taxon>
    </lineage>
</organism>
<sequence length="24" mass="2442">MEAAYSSSLSGATLTSGEKIELPV</sequence>
<dbReference type="EMBL" id="FMWD01000023">
    <property type="protein sequence ID" value="SCZ68426.1"/>
    <property type="molecule type" value="Genomic_DNA"/>
</dbReference>
<feature type="region of interest" description="Disordered" evidence="1">
    <location>
        <begin position="1"/>
        <end position="24"/>
    </location>
</feature>
<name>A0A1G5R3A3_9GAMM</name>
<accession>A0A1G5R3A3</accession>
<protein>
    <submittedName>
        <fullName evidence="2">Uncharacterized protein</fullName>
    </submittedName>
</protein>
<evidence type="ECO:0000256" key="1">
    <source>
        <dbReference type="SAM" id="MobiDB-lite"/>
    </source>
</evidence>
<reference evidence="2 3" key="1">
    <citation type="submission" date="2016-10" db="EMBL/GenBank/DDBJ databases">
        <authorList>
            <person name="de Groot N.N."/>
        </authorList>
    </citation>
    <scope>NUCLEOTIDE SEQUENCE [LARGE SCALE GENOMIC DNA]</scope>
    <source>
        <strain evidence="2 3">HLD2</strain>
    </source>
</reference>
<keyword evidence="3" id="KW-1185">Reference proteome</keyword>
<evidence type="ECO:0000313" key="3">
    <source>
        <dbReference type="Proteomes" id="UP000199648"/>
    </source>
</evidence>
<feature type="compositionally biased region" description="Low complexity" evidence="1">
    <location>
        <begin position="1"/>
        <end position="17"/>
    </location>
</feature>